<dbReference type="Proteomes" id="UP000673552">
    <property type="component" value="Chromosome 32"/>
</dbReference>
<feature type="compositionally biased region" description="Polar residues" evidence="1">
    <location>
        <begin position="654"/>
        <end position="663"/>
    </location>
</feature>
<dbReference type="RefSeq" id="XP_067176040.1">
    <property type="nucleotide sequence ID" value="XM_067319491.1"/>
</dbReference>
<evidence type="ECO:0000313" key="3">
    <source>
        <dbReference type="Proteomes" id="UP000673552"/>
    </source>
</evidence>
<accession>A0A836KFE3</accession>
<sequence length="976" mass="104657">MVRGLSTRTVGSGKHLCRLIASCRCNCCFPCLVSLSASMRGIVSHTSSSFPASNFFPKHSTSDTTSSRISGAALPSRHSPGSARAGAACRHHPRHPCQGSRAGLGADTSASTEPYAFPVGRALRYVQLGRRYHDGTEGQADLLNWLAEMTCRPSADAMRHFAGGWGGDTTNYDASETAVHEPELVAEVSSFARYHAHHVLIEFKALRRRIAEARPCAQAARGNLQRPANSSPSNCHKRGAERDTEELSAPSFTPVSQHLLPTHLIAALTQSLFNVTVLLHVSGLFGVADAHVERLLDVCFSTSIFLAQDAAAAASVTHPQRDSYTASSTSSETSQQNGAPAAVAEAPLSLRHLHSLHWAIVHFAAGVQYWGLLDHTRPLQDVEKTQRPYERLLQVHAALLCEQTRRCVDHALWHELVLLKAGRRASAARDAWFMGPDAAAYSPLFDALANSAAPHGIAANLDSLARCVPARLQQRRLQLLPLLWLSLLCAQLQKREPPASAGHRGSRSPLNGVEVTWASARHAFAALLPLFSKDARWDVTAWAALHLLFLPHKERSLDVNGVGAGATHTCDVSTASTTANASWTELCALLSRVEQDGTMLDLGVALPGPTGIHAESSAYFHLALFLRRWLDGATAPPSAPSLRSTPQAGVAGSSMRTSRPDSSLATLQAPLHTPGQLYRALQSIPLSTLYIPSPTPSPRGSVYSTAACAEGAWIQPSKQQSLSVTTEGARLLNQMLLRVLLQWRSDRRVRRAPQSGDGGAMPAMAVLQKRLSAGSAAEPLVSDRARLAATPCAETAGSSGWMEATHVSHSDSPPAARLQVSLGLPQKKIVSASESRLRWEREVVCVLKAVLHLGALMNQGANGDIARDDSSDCGVALIRAVVAPTAQAAARALAEQLGGSLLPWRLLLLHCEHVSLTSAELQLLKTLDDTLRRVLLMPSPQRADASDAAATVPQMVMGALPMSYRVSMNALMRRAV</sequence>
<comment type="caution">
    <text evidence="2">The sequence shown here is derived from an EMBL/GenBank/DDBJ whole genome shotgun (WGS) entry which is preliminary data.</text>
</comment>
<reference evidence="2 3" key="1">
    <citation type="submission" date="2021-03" db="EMBL/GenBank/DDBJ databases">
        <title>Leishmania (Mundinia) martiniquensis Genome sequencing and assembly.</title>
        <authorList>
            <person name="Almutairi H."/>
            <person name="Gatherer D."/>
        </authorList>
    </citation>
    <scope>NUCLEOTIDE SEQUENCE [LARGE SCALE GENOMIC DNA]</scope>
    <source>
        <strain evidence="2">LSCM1</strain>
    </source>
</reference>
<feature type="region of interest" description="Disordered" evidence="1">
    <location>
        <begin position="54"/>
        <end position="106"/>
    </location>
</feature>
<dbReference type="AlphaFoldDB" id="A0A836KFE3"/>
<proteinExistence type="predicted"/>
<feature type="compositionally biased region" description="Low complexity" evidence="1">
    <location>
        <begin position="323"/>
        <end position="334"/>
    </location>
</feature>
<dbReference type="KEGG" id="lmat:92512003"/>
<feature type="region of interest" description="Disordered" evidence="1">
    <location>
        <begin position="219"/>
        <end position="249"/>
    </location>
</feature>
<gene>
    <name evidence="2" type="ORF">LSCM1_01893</name>
</gene>
<organism evidence="2 3">
    <name type="scientific">Leishmania martiniquensis</name>
    <dbReference type="NCBI Taxonomy" id="1580590"/>
    <lineage>
        <taxon>Eukaryota</taxon>
        <taxon>Discoba</taxon>
        <taxon>Euglenozoa</taxon>
        <taxon>Kinetoplastea</taxon>
        <taxon>Metakinetoplastina</taxon>
        <taxon>Trypanosomatida</taxon>
        <taxon>Trypanosomatidae</taxon>
        <taxon>Leishmaniinae</taxon>
        <taxon>Leishmania</taxon>
    </lineage>
</organism>
<name>A0A836KFE3_9TRYP</name>
<keyword evidence="3" id="KW-1185">Reference proteome</keyword>
<dbReference type="GeneID" id="92512003"/>
<evidence type="ECO:0000256" key="1">
    <source>
        <dbReference type="SAM" id="MobiDB-lite"/>
    </source>
</evidence>
<evidence type="ECO:0000313" key="2">
    <source>
        <dbReference type="EMBL" id="KAG5470647.1"/>
    </source>
</evidence>
<protein>
    <submittedName>
        <fullName evidence="2">Uncharacterized protein</fullName>
    </submittedName>
</protein>
<dbReference type="OrthoDB" id="244874at2759"/>
<feature type="region of interest" description="Disordered" evidence="1">
    <location>
        <begin position="317"/>
        <end position="340"/>
    </location>
</feature>
<dbReference type="EMBL" id="JAFEUZ010000032">
    <property type="protein sequence ID" value="KAG5470647.1"/>
    <property type="molecule type" value="Genomic_DNA"/>
</dbReference>
<feature type="region of interest" description="Disordered" evidence="1">
    <location>
        <begin position="636"/>
        <end position="663"/>
    </location>
</feature>